<protein>
    <recommendedName>
        <fullName evidence="2">Ankyrin repeat protein</fullName>
    </recommendedName>
</protein>
<comment type="caution">
    <text evidence="1">The sequence shown here is derived from an EMBL/GenBank/DDBJ whole genome shotgun (WGS) entry which is preliminary data.</text>
</comment>
<feature type="non-terminal residue" evidence="1">
    <location>
        <position position="70"/>
    </location>
</feature>
<gene>
    <name evidence="1" type="ORF">S01H1_45939</name>
</gene>
<accession>X0VTW7</accession>
<organism evidence="1">
    <name type="scientific">marine sediment metagenome</name>
    <dbReference type="NCBI Taxonomy" id="412755"/>
    <lineage>
        <taxon>unclassified sequences</taxon>
        <taxon>metagenomes</taxon>
        <taxon>ecological metagenomes</taxon>
    </lineage>
</organism>
<evidence type="ECO:0008006" key="2">
    <source>
        <dbReference type="Google" id="ProtNLM"/>
    </source>
</evidence>
<evidence type="ECO:0000313" key="1">
    <source>
        <dbReference type="EMBL" id="GAG03956.1"/>
    </source>
</evidence>
<name>X0VTW7_9ZZZZ</name>
<sequence>MVCKCDSKAKKPKYKVLLCASIHGNVGAALNCLQSRNNMTITMYINRYNARVIQKAVIHGHNKFVEWLLE</sequence>
<proteinExistence type="predicted"/>
<dbReference type="AlphaFoldDB" id="X0VTW7"/>
<dbReference type="EMBL" id="BARS01029389">
    <property type="protein sequence ID" value="GAG03956.1"/>
    <property type="molecule type" value="Genomic_DNA"/>
</dbReference>
<reference evidence="1" key="1">
    <citation type="journal article" date="2014" name="Front. Microbiol.">
        <title>High frequency of phylogenetically diverse reductive dehalogenase-homologous genes in deep subseafloor sedimentary metagenomes.</title>
        <authorList>
            <person name="Kawai M."/>
            <person name="Futagami T."/>
            <person name="Toyoda A."/>
            <person name="Takaki Y."/>
            <person name="Nishi S."/>
            <person name="Hori S."/>
            <person name="Arai W."/>
            <person name="Tsubouchi T."/>
            <person name="Morono Y."/>
            <person name="Uchiyama I."/>
            <person name="Ito T."/>
            <person name="Fujiyama A."/>
            <person name="Inagaki F."/>
            <person name="Takami H."/>
        </authorList>
    </citation>
    <scope>NUCLEOTIDE SEQUENCE</scope>
    <source>
        <strain evidence="1">Expedition CK06-06</strain>
    </source>
</reference>